<dbReference type="EMBL" id="FWXH01000005">
    <property type="protein sequence ID" value="SMC23598.1"/>
    <property type="molecule type" value="Genomic_DNA"/>
</dbReference>
<dbReference type="STRING" id="1121291.SAMN02745134_01955"/>
<dbReference type="InterPro" id="IPR032580">
    <property type="entry name" value="SatD"/>
</dbReference>
<name>A0A1W1XJB6_9CLOT</name>
<dbReference type="AlphaFoldDB" id="A0A1W1XJB6"/>
<dbReference type="Pfam" id="PF16264">
    <property type="entry name" value="SatD"/>
    <property type="match status" value="1"/>
</dbReference>
<evidence type="ECO:0000313" key="1">
    <source>
        <dbReference type="EMBL" id="SMC23598.1"/>
    </source>
</evidence>
<organism evidence="1 2">
    <name type="scientific">Clostridium acidisoli DSM 12555</name>
    <dbReference type="NCBI Taxonomy" id="1121291"/>
    <lineage>
        <taxon>Bacteria</taxon>
        <taxon>Bacillati</taxon>
        <taxon>Bacillota</taxon>
        <taxon>Clostridia</taxon>
        <taxon>Eubacteriales</taxon>
        <taxon>Clostridiaceae</taxon>
        <taxon>Clostridium</taxon>
    </lineage>
</organism>
<keyword evidence="2" id="KW-1185">Reference proteome</keyword>
<protein>
    <submittedName>
        <fullName evidence="1">SatD family (SatD)</fullName>
    </submittedName>
</protein>
<reference evidence="1 2" key="1">
    <citation type="submission" date="2017-04" db="EMBL/GenBank/DDBJ databases">
        <authorList>
            <person name="Afonso C.L."/>
            <person name="Miller P.J."/>
            <person name="Scott M.A."/>
            <person name="Spackman E."/>
            <person name="Goraichik I."/>
            <person name="Dimitrov K.M."/>
            <person name="Suarez D.L."/>
            <person name="Swayne D.E."/>
        </authorList>
    </citation>
    <scope>NUCLEOTIDE SEQUENCE [LARGE SCALE GENOMIC DNA]</scope>
    <source>
        <strain evidence="1 2">DSM 12555</strain>
    </source>
</reference>
<dbReference type="Proteomes" id="UP000192468">
    <property type="component" value="Unassembled WGS sequence"/>
</dbReference>
<gene>
    <name evidence="1" type="ORF">SAMN02745134_01955</name>
</gene>
<evidence type="ECO:0000313" key="2">
    <source>
        <dbReference type="Proteomes" id="UP000192468"/>
    </source>
</evidence>
<accession>A0A1W1XJB6</accession>
<dbReference type="RefSeq" id="WP_084115577.1">
    <property type="nucleotide sequence ID" value="NZ_FWXH01000005.1"/>
</dbReference>
<sequence length="132" mass="15359">MNYCTLLCDIKDSRKLKDRELLQYKIIDMLTEANTLFKDIIVSPFLITLGDEWEGLLKYPCSYSNILEFFKTSIPDVNFYTGIGIGEIVIHDFKLTVNQLDGPSFYRSREALNYAKGKNLPLVILFDDWKNF</sequence>
<proteinExistence type="predicted"/>
<dbReference type="OrthoDB" id="3197351at2"/>